<dbReference type="GO" id="GO:0016740">
    <property type="term" value="F:transferase activity"/>
    <property type="evidence" value="ECO:0007669"/>
    <property type="project" value="UniProtKB-ARBA"/>
</dbReference>
<dbReference type="PANTHER" id="PTHR43679:SF2">
    <property type="entry name" value="OCTANOYL-[GCVH]:PROTEIN N-OCTANOYLTRANSFERASE"/>
    <property type="match status" value="1"/>
</dbReference>
<dbReference type="Gene3D" id="3.30.930.10">
    <property type="entry name" value="Bira Bifunctional Protein, Domain 2"/>
    <property type="match status" value="1"/>
</dbReference>
<protein>
    <recommendedName>
        <fullName evidence="1">BPL/LPL catalytic domain-containing protein</fullName>
    </recommendedName>
</protein>
<dbReference type="PATRIC" id="fig|1423766.4.peg.1302"/>
<dbReference type="Pfam" id="PF21948">
    <property type="entry name" value="LplA-B_cat"/>
    <property type="match status" value="1"/>
</dbReference>
<sequence length="275" mass="30659">MLLANVPITVINRTYSSEHKLISFADTNTLLEICDKFQRPFLHFWTTEQPTLILGINDRHLPNLAAGLKGLAVNHYDYFLRNSGGLAVISDPKVLNVSLFIPTATHNYSIDQAYQIVADLIQTIFPSLTIAVHEIANSYCPGKFDLSVNGQKIAGIAQRRTQRALVLMLYMSIAGDQDGRSDTVAQFYEQGDAYRQDRWHFPKVDKATMTTLANLVSLDISVEAVEDQITTALAAQENAIDLSSAPELLRSAQFINEQATQLKKIQLRNNQLPIV</sequence>
<evidence type="ECO:0000313" key="2">
    <source>
        <dbReference type="EMBL" id="KRL20764.1"/>
    </source>
</evidence>
<keyword evidence="3" id="KW-1185">Reference proteome</keyword>
<name>A0A0R1NLC2_9LACO</name>
<dbReference type="InterPro" id="IPR045864">
    <property type="entry name" value="aa-tRNA-synth_II/BPL/LPL"/>
</dbReference>
<dbReference type="InterPro" id="IPR050664">
    <property type="entry name" value="Octanoyltrans_LipM/LipL"/>
</dbReference>
<dbReference type="PANTHER" id="PTHR43679">
    <property type="entry name" value="OCTANOYLTRANSFERASE LIPM-RELATED"/>
    <property type="match status" value="1"/>
</dbReference>
<dbReference type="GO" id="GO:0009249">
    <property type="term" value="P:protein lipoylation"/>
    <property type="evidence" value="ECO:0007669"/>
    <property type="project" value="UniProtKB-ARBA"/>
</dbReference>
<evidence type="ECO:0000313" key="3">
    <source>
        <dbReference type="Proteomes" id="UP000051439"/>
    </source>
</evidence>
<dbReference type="InterPro" id="IPR004143">
    <property type="entry name" value="BPL_LPL_catalytic"/>
</dbReference>
<reference evidence="2 3" key="1">
    <citation type="journal article" date="2015" name="Genome Announc.">
        <title>Expanding the biotechnology potential of lactobacilli through comparative genomics of 213 strains and associated genera.</title>
        <authorList>
            <person name="Sun Z."/>
            <person name="Harris H.M."/>
            <person name="McCann A."/>
            <person name="Guo C."/>
            <person name="Argimon S."/>
            <person name="Zhang W."/>
            <person name="Yang X."/>
            <person name="Jeffery I.B."/>
            <person name="Cooney J.C."/>
            <person name="Kagawa T.F."/>
            <person name="Liu W."/>
            <person name="Song Y."/>
            <person name="Salvetti E."/>
            <person name="Wrobel A."/>
            <person name="Rasinkangas P."/>
            <person name="Parkhill J."/>
            <person name="Rea M.C."/>
            <person name="O'Sullivan O."/>
            <person name="Ritari J."/>
            <person name="Douillard F.P."/>
            <person name="Paul Ross R."/>
            <person name="Yang R."/>
            <person name="Briner A.E."/>
            <person name="Felis G.E."/>
            <person name="de Vos W.M."/>
            <person name="Barrangou R."/>
            <person name="Klaenhammer T.R."/>
            <person name="Caufield P.W."/>
            <person name="Cui Y."/>
            <person name="Zhang H."/>
            <person name="O'Toole P.W."/>
        </authorList>
    </citation>
    <scope>NUCLEOTIDE SEQUENCE [LARGE SCALE GENOMIC DNA]</scope>
    <source>
        <strain evidence="2 3">DSM 19906</strain>
    </source>
</reference>
<dbReference type="RefSeq" id="WP_008857631.1">
    <property type="nucleotide sequence ID" value="NZ_AZEB01000021.1"/>
</dbReference>
<feature type="domain" description="BPL/LPL catalytic" evidence="1">
    <location>
        <begin position="36"/>
        <end position="237"/>
    </location>
</feature>
<organism evidence="2 3">
    <name type="scientific">Lentilactobacillus kisonensis DSM 19906 = JCM 15041</name>
    <dbReference type="NCBI Taxonomy" id="1423766"/>
    <lineage>
        <taxon>Bacteria</taxon>
        <taxon>Bacillati</taxon>
        <taxon>Bacillota</taxon>
        <taxon>Bacilli</taxon>
        <taxon>Lactobacillales</taxon>
        <taxon>Lactobacillaceae</taxon>
        <taxon>Lentilactobacillus</taxon>
    </lineage>
</organism>
<dbReference type="SUPFAM" id="SSF55681">
    <property type="entry name" value="Class II aaRS and biotin synthetases"/>
    <property type="match status" value="1"/>
</dbReference>
<comment type="caution">
    <text evidence="2">The sequence shown here is derived from an EMBL/GenBank/DDBJ whole genome shotgun (WGS) entry which is preliminary data.</text>
</comment>
<dbReference type="EMBL" id="AZEB01000021">
    <property type="protein sequence ID" value="KRL20764.1"/>
    <property type="molecule type" value="Genomic_DNA"/>
</dbReference>
<dbReference type="Proteomes" id="UP000051439">
    <property type="component" value="Unassembled WGS sequence"/>
</dbReference>
<dbReference type="GO" id="GO:0140096">
    <property type="term" value="F:catalytic activity, acting on a protein"/>
    <property type="evidence" value="ECO:0007669"/>
    <property type="project" value="UniProtKB-ARBA"/>
</dbReference>
<evidence type="ECO:0000259" key="1">
    <source>
        <dbReference type="PROSITE" id="PS51733"/>
    </source>
</evidence>
<dbReference type="AlphaFoldDB" id="A0A0R1NLC2"/>
<dbReference type="PROSITE" id="PS51733">
    <property type="entry name" value="BPL_LPL_CATALYTIC"/>
    <property type="match status" value="1"/>
</dbReference>
<proteinExistence type="predicted"/>
<gene>
    <name evidence="2" type="ORF">FC98_GL001262</name>
</gene>
<accession>A0A0R1NLC2</accession>